<sequence>MKFTIMGIAVVAVLFVPQIVMSHDSAIDQAALLEHALERVTCSVPQAEQEDCNTFSERLLKNKILLNAFEYARRKKVDIIISTRFHVGAGYVMFNIKASDKQIINFLFGERRFVE</sequence>
<dbReference type="EMBL" id="LCIR01000004">
    <property type="protein sequence ID" value="KKT59990.1"/>
    <property type="molecule type" value="Genomic_DNA"/>
</dbReference>
<reference evidence="1 2" key="1">
    <citation type="journal article" date="2015" name="Nature">
        <title>rRNA introns, odd ribosomes, and small enigmatic genomes across a large radiation of phyla.</title>
        <authorList>
            <person name="Brown C.T."/>
            <person name="Hug L.A."/>
            <person name="Thomas B.C."/>
            <person name="Sharon I."/>
            <person name="Castelle C.J."/>
            <person name="Singh A."/>
            <person name="Wilkins M.J."/>
            <person name="Williams K.H."/>
            <person name="Banfield J.F."/>
        </authorList>
    </citation>
    <scope>NUCLEOTIDE SEQUENCE [LARGE SCALE GENOMIC DNA]</scope>
</reference>
<protein>
    <submittedName>
        <fullName evidence="1">Uncharacterized protein</fullName>
    </submittedName>
</protein>
<evidence type="ECO:0000313" key="2">
    <source>
        <dbReference type="Proteomes" id="UP000034087"/>
    </source>
</evidence>
<name>A0A0G1ILD6_9BACT</name>
<dbReference type="Proteomes" id="UP000034087">
    <property type="component" value="Unassembled WGS sequence"/>
</dbReference>
<gene>
    <name evidence="1" type="ORF">UW53_C0004G0002</name>
</gene>
<dbReference type="AlphaFoldDB" id="A0A0G1ILD6"/>
<accession>A0A0G1ILD6</accession>
<comment type="caution">
    <text evidence="1">The sequence shown here is derived from an EMBL/GenBank/DDBJ whole genome shotgun (WGS) entry which is preliminary data.</text>
</comment>
<organism evidence="1 2">
    <name type="scientific">Candidatus Giovannonibacteria bacterium GW2011_GWA1_44_25</name>
    <dbReference type="NCBI Taxonomy" id="1618645"/>
    <lineage>
        <taxon>Bacteria</taxon>
        <taxon>Candidatus Giovannoniibacteriota</taxon>
    </lineage>
</organism>
<proteinExistence type="predicted"/>
<evidence type="ECO:0000313" key="1">
    <source>
        <dbReference type="EMBL" id="KKT59990.1"/>
    </source>
</evidence>